<dbReference type="Gene3D" id="2.40.50.1020">
    <property type="entry name" value="LytTr DNA-binding domain"/>
    <property type="match status" value="1"/>
</dbReference>
<keyword evidence="3" id="KW-1185">Reference proteome</keyword>
<dbReference type="PANTHER" id="PTHR37299">
    <property type="entry name" value="TRANSCRIPTIONAL REGULATOR-RELATED"/>
    <property type="match status" value="1"/>
</dbReference>
<evidence type="ECO:0000259" key="1">
    <source>
        <dbReference type="PROSITE" id="PS50930"/>
    </source>
</evidence>
<evidence type="ECO:0000313" key="3">
    <source>
        <dbReference type="Proteomes" id="UP001501047"/>
    </source>
</evidence>
<dbReference type="EMBL" id="BAAACI010000001">
    <property type="protein sequence ID" value="GAA0765620.1"/>
    <property type="molecule type" value="Genomic_DNA"/>
</dbReference>
<proteinExistence type="predicted"/>
<keyword evidence="2" id="KW-0238">DNA-binding</keyword>
<dbReference type="Proteomes" id="UP001501047">
    <property type="component" value="Unassembled WGS sequence"/>
</dbReference>
<dbReference type="SMART" id="SM00850">
    <property type="entry name" value="LytTR"/>
    <property type="match status" value="1"/>
</dbReference>
<protein>
    <submittedName>
        <fullName evidence="2">LytTR family DNA-binding domain-containing protein</fullName>
    </submittedName>
</protein>
<comment type="caution">
    <text evidence="2">The sequence shown here is derived from an EMBL/GenBank/DDBJ whole genome shotgun (WGS) entry which is preliminary data.</text>
</comment>
<gene>
    <name evidence="2" type="ORF">GCM10008908_02400</name>
</gene>
<feature type="domain" description="HTH LytTR-type" evidence="1">
    <location>
        <begin position="89"/>
        <end position="193"/>
    </location>
</feature>
<accession>A0ABP3VTH3</accession>
<organism evidence="2 3">
    <name type="scientific">Clostridium subterminale</name>
    <dbReference type="NCBI Taxonomy" id="1550"/>
    <lineage>
        <taxon>Bacteria</taxon>
        <taxon>Bacillati</taxon>
        <taxon>Bacillota</taxon>
        <taxon>Clostridia</taxon>
        <taxon>Eubacteriales</taxon>
        <taxon>Clostridiaceae</taxon>
        <taxon>Clostridium</taxon>
    </lineage>
</organism>
<dbReference type="PROSITE" id="PS50930">
    <property type="entry name" value="HTH_LYTTR"/>
    <property type="match status" value="1"/>
</dbReference>
<dbReference type="PANTHER" id="PTHR37299:SF4">
    <property type="entry name" value="TRANSCRIPTIONAL REGULATOR"/>
    <property type="match status" value="1"/>
</dbReference>
<dbReference type="InterPro" id="IPR046947">
    <property type="entry name" value="LytR-like"/>
</dbReference>
<name>A0ABP3VTH3_CLOSU</name>
<evidence type="ECO:0000313" key="2">
    <source>
        <dbReference type="EMBL" id="GAA0765620.1"/>
    </source>
</evidence>
<dbReference type="InterPro" id="IPR007492">
    <property type="entry name" value="LytTR_DNA-bd_dom"/>
</dbReference>
<sequence length="196" mass="23677">MRFLFIGTVTNYRKITSYLKKLTTYFNSVYKENPKHIINIVESEDMKIRIEVDERIKEDEVIIKCSQLNDDILDIQKLLNDVFLQRKQLTFYKNNTEYYISLSEILFFETEQTTVSAHTVNNVYQVKYKLYELEEILPKDFMRISKSTILNINYIYSITRNLTSSSIVEFQHTHKKVYVSRHYYKPLKNKLLEKRR</sequence>
<dbReference type="GO" id="GO:0003677">
    <property type="term" value="F:DNA binding"/>
    <property type="evidence" value="ECO:0007669"/>
    <property type="project" value="UniProtKB-KW"/>
</dbReference>
<dbReference type="Pfam" id="PF04397">
    <property type="entry name" value="LytTR"/>
    <property type="match status" value="1"/>
</dbReference>
<reference evidence="3" key="1">
    <citation type="journal article" date="2019" name="Int. J. Syst. Evol. Microbiol.">
        <title>The Global Catalogue of Microorganisms (GCM) 10K type strain sequencing project: providing services to taxonomists for standard genome sequencing and annotation.</title>
        <authorList>
            <consortium name="The Broad Institute Genomics Platform"/>
            <consortium name="The Broad Institute Genome Sequencing Center for Infectious Disease"/>
            <person name="Wu L."/>
            <person name="Ma J."/>
        </authorList>
    </citation>
    <scope>NUCLEOTIDE SEQUENCE [LARGE SCALE GENOMIC DNA]</scope>
    <source>
        <strain evidence="3">JCM 1417</strain>
    </source>
</reference>